<protein>
    <submittedName>
        <fullName evidence="1">Uncharacterized protein</fullName>
    </submittedName>
</protein>
<evidence type="ECO:0000313" key="1">
    <source>
        <dbReference type="EMBL" id="WYJ77661.1"/>
    </source>
</evidence>
<organism evidence="1 2">
    <name type="scientific">Candidatus Enterococcus lowellii</name>
    <dbReference type="NCBI Taxonomy" id="2230877"/>
    <lineage>
        <taxon>Bacteria</taxon>
        <taxon>Bacillati</taxon>
        <taxon>Bacillota</taxon>
        <taxon>Bacilli</taxon>
        <taxon>Lactobacillales</taxon>
        <taxon>Enterococcaceae</taxon>
        <taxon>Enterococcus</taxon>
    </lineage>
</organism>
<proteinExistence type="predicted"/>
<accession>A0ABZ2ST92</accession>
<dbReference type="Proteomes" id="UP000664701">
    <property type="component" value="Chromosome"/>
</dbReference>
<evidence type="ECO:0000313" key="2">
    <source>
        <dbReference type="Proteomes" id="UP000664701"/>
    </source>
</evidence>
<reference evidence="1 2" key="2">
    <citation type="submission" date="2024-03" db="EMBL/GenBank/DDBJ databases">
        <title>The Genome Sequence of Enterococcus sp. DIV2402.</title>
        <authorList>
            <consortium name="The Broad Institute Genomics Platform"/>
            <consortium name="The Broad Institute Microbial Omics Core"/>
            <consortium name="The Broad Institute Genomic Center for Infectious Diseases"/>
            <person name="Earl A."/>
            <person name="Manson A."/>
            <person name="Gilmore M."/>
            <person name="Schwartman J."/>
            <person name="Shea T."/>
            <person name="Abouelleil A."/>
            <person name="Cao P."/>
            <person name="Chapman S."/>
            <person name="Cusick C."/>
            <person name="Young S."/>
            <person name="Neafsey D."/>
            <person name="Nusbaum C."/>
            <person name="Birren B."/>
        </authorList>
    </citation>
    <scope>NUCLEOTIDE SEQUENCE [LARGE SCALE GENOMIC DNA]</scope>
    <source>
        <strain evidence="1 2">DIV2402</strain>
    </source>
</reference>
<name>A0ABZ2ST92_9ENTE</name>
<sequence length="208" mass="24606">MLQPFDRILSGYDRLSEVAVSIEDCGKLYRKYESLGVQGYRVWSYQGASYLNYYLHCSVDRVPTLIYKNKYLIPLIFRSSKESEALFDAPYRMEGFFALLDWLVEHRPQKALIDYDKEKEKEILYWVVDSSYIAFRLYEIIEGAGFPLSHFRSADEFEGWNRIYSLINSDRIGRHSRSFDPSNPEQLSELQMILKIVKLKYPKTMLFV</sequence>
<keyword evidence="2" id="KW-1185">Reference proteome</keyword>
<dbReference type="EMBL" id="CP147251">
    <property type="protein sequence ID" value="WYJ77661.1"/>
    <property type="molecule type" value="Genomic_DNA"/>
</dbReference>
<reference evidence="1 2" key="1">
    <citation type="submission" date="2021-03" db="EMBL/GenBank/DDBJ databases">
        <authorList>
            <person name="Gilmore M.S."/>
            <person name="Schwartzman J."/>
            <person name="Van Tyne D."/>
            <person name="Martin M."/>
            <person name="Earl A.M."/>
            <person name="Manson A.L."/>
            <person name="Straub T."/>
            <person name="Salamzade R."/>
            <person name="Saavedra J."/>
            <person name="Lebreton F."/>
            <person name="Prichula J."/>
            <person name="Schaufler K."/>
            <person name="Gaca A."/>
            <person name="Sgardioli B."/>
            <person name="Wagenaar J."/>
            <person name="Strong T."/>
        </authorList>
    </citation>
    <scope>NUCLEOTIDE SEQUENCE [LARGE SCALE GENOMIC DNA]</scope>
    <source>
        <strain evidence="1 2">DIV2402</strain>
    </source>
</reference>
<gene>
    <name evidence="1" type="ORF">DOK78_002299</name>
</gene>